<keyword evidence="1" id="KW-0472">Membrane</keyword>
<dbReference type="KEGG" id="tol:TOL_1336"/>
<keyword evidence="1" id="KW-1133">Transmembrane helix</keyword>
<gene>
    <name evidence="2" type="ORF">TOL_1336</name>
</gene>
<dbReference type="AlphaFoldDB" id="M5DQQ0"/>
<name>M5DQQ0_9GAMM</name>
<dbReference type="HOGENOM" id="CLU_3223183_0_0_6"/>
<keyword evidence="1" id="KW-0812">Transmembrane</keyword>
<reference evidence="2 3" key="1">
    <citation type="journal article" date="2013" name="Genome Announc.">
        <title>Genome Sequence of Thalassolituus oleivorans MIL-1 (DSM 14913T).</title>
        <authorList>
            <person name="Golyshin P.N."/>
            <person name="Werner J."/>
            <person name="Chernikova T.N."/>
            <person name="Tran H."/>
            <person name="Ferrer M."/>
            <person name="Yakimov M.M."/>
            <person name="Teeling H."/>
            <person name="Golyshina O.V."/>
        </authorList>
    </citation>
    <scope>NUCLEOTIDE SEQUENCE [LARGE SCALE GENOMIC DNA]</scope>
    <source>
        <strain evidence="2 3">MIL-1</strain>
    </source>
</reference>
<evidence type="ECO:0000256" key="1">
    <source>
        <dbReference type="SAM" id="Phobius"/>
    </source>
</evidence>
<keyword evidence="3" id="KW-1185">Reference proteome</keyword>
<sequence length="44" mass="4946">MLQLDLLEIFKPLLWVIPIILLIGVAKSPWFKGIIGEALVKRCG</sequence>
<evidence type="ECO:0000313" key="3">
    <source>
        <dbReference type="Proteomes" id="UP000011866"/>
    </source>
</evidence>
<dbReference type="Proteomes" id="UP000011866">
    <property type="component" value="Chromosome"/>
</dbReference>
<evidence type="ECO:0000313" key="2">
    <source>
        <dbReference type="EMBL" id="CCU71761.1"/>
    </source>
</evidence>
<dbReference type="GeneID" id="79178624"/>
<accession>M5DQQ0</accession>
<proteinExistence type="predicted"/>
<protein>
    <submittedName>
        <fullName evidence="2">Uncharacterized protein</fullName>
    </submittedName>
</protein>
<dbReference type="RefSeq" id="WP_015486496.1">
    <property type="nucleotide sequence ID" value="NC_020888.1"/>
</dbReference>
<dbReference type="EMBL" id="HF680312">
    <property type="protein sequence ID" value="CCU71761.1"/>
    <property type="molecule type" value="Genomic_DNA"/>
</dbReference>
<dbReference type="STRING" id="187493.CN03_11565"/>
<organism evidence="2 3">
    <name type="scientific">Thalassolituus oleivorans MIL-1</name>
    <dbReference type="NCBI Taxonomy" id="1298593"/>
    <lineage>
        <taxon>Bacteria</taxon>
        <taxon>Pseudomonadati</taxon>
        <taxon>Pseudomonadota</taxon>
        <taxon>Gammaproteobacteria</taxon>
        <taxon>Oceanospirillales</taxon>
        <taxon>Oceanospirillaceae</taxon>
        <taxon>Thalassolituus</taxon>
    </lineage>
</organism>
<feature type="transmembrane region" description="Helical" evidence="1">
    <location>
        <begin position="12"/>
        <end position="31"/>
    </location>
</feature>